<dbReference type="AlphaFoldDB" id="A0A160PJX4"/>
<protein>
    <submittedName>
        <fullName evidence="1">Asparaginase</fullName>
    </submittedName>
</protein>
<gene>
    <name evidence="1" type="ORF">MPPM_3475</name>
</gene>
<proteinExistence type="predicted"/>
<dbReference type="Proteomes" id="UP000218288">
    <property type="component" value="Chromosome"/>
</dbReference>
<organism evidence="1 2">
    <name type="scientific">Methylorubrum populi</name>
    <dbReference type="NCBI Taxonomy" id="223967"/>
    <lineage>
        <taxon>Bacteria</taxon>
        <taxon>Pseudomonadati</taxon>
        <taxon>Pseudomonadota</taxon>
        <taxon>Alphaproteobacteria</taxon>
        <taxon>Hyphomicrobiales</taxon>
        <taxon>Methylobacteriaceae</taxon>
        <taxon>Methylorubrum</taxon>
    </lineage>
</organism>
<dbReference type="EMBL" id="AP014809">
    <property type="protein sequence ID" value="BAU92080.1"/>
    <property type="molecule type" value="Genomic_DNA"/>
</dbReference>
<evidence type="ECO:0000313" key="2">
    <source>
        <dbReference type="Proteomes" id="UP000218288"/>
    </source>
</evidence>
<evidence type="ECO:0000313" key="1">
    <source>
        <dbReference type="EMBL" id="BAU92080.1"/>
    </source>
</evidence>
<sequence length="76" mass="8623">MVRFEDVEPGLRQRVGGLHQEQAVIFDEEDDGQLWRVLCHKAANDLRPTLVAGLIRTCSEVKEETTRNCAGRENQS</sequence>
<reference evidence="1 2" key="1">
    <citation type="journal article" date="2016" name="Genome Announc.">
        <title>Complete Genome Sequence of Methylobacterium populi P-1M, Isolated from Pink-Pigmented Household Biofilm.</title>
        <authorList>
            <person name="Morohoshi T."/>
            <person name="Ikeda T."/>
        </authorList>
    </citation>
    <scope>NUCLEOTIDE SEQUENCE [LARGE SCALE GENOMIC DNA]</scope>
    <source>
        <strain evidence="1 2">P-1M</strain>
    </source>
</reference>
<name>A0A160PJX4_9HYPH</name>
<accession>A0A160PJX4</accession>